<dbReference type="GO" id="GO:0016301">
    <property type="term" value="F:kinase activity"/>
    <property type="evidence" value="ECO:0007669"/>
    <property type="project" value="UniProtKB-KW"/>
</dbReference>
<comment type="similarity">
    <text evidence="1">Belongs to the carbohydrate kinase PfkB family.</text>
</comment>
<evidence type="ECO:0000256" key="2">
    <source>
        <dbReference type="ARBA" id="ARBA00022679"/>
    </source>
</evidence>
<dbReference type="InterPro" id="IPR050306">
    <property type="entry name" value="PfkB_Carbo_kinase"/>
</dbReference>
<evidence type="ECO:0000256" key="3">
    <source>
        <dbReference type="ARBA" id="ARBA00022777"/>
    </source>
</evidence>
<dbReference type="GO" id="GO:0009662">
    <property type="term" value="P:etioplast organization"/>
    <property type="evidence" value="ECO:0007669"/>
    <property type="project" value="TreeGrafter"/>
</dbReference>
<dbReference type="AlphaFoldDB" id="A0AAP0REK3"/>
<name>A0AAP0REK3_LIQFO</name>
<evidence type="ECO:0000256" key="1">
    <source>
        <dbReference type="ARBA" id="ARBA00010688"/>
    </source>
</evidence>
<keyword evidence="3" id="KW-0418">Kinase</keyword>
<dbReference type="Gene3D" id="3.40.1190.20">
    <property type="match status" value="1"/>
</dbReference>
<proteinExistence type="inferred from homology"/>
<feature type="compositionally biased region" description="Basic residues" evidence="4">
    <location>
        <begin position="140"/>
        <end position="149"/>
    </location>
</feature>
<dbReference type="Proteomes" id="UP001415857">
    <property type="component" value="Unassembled WGS sequence"/>
</dbReference>
<reference evidence="6 7" key="1">
    <citation type="journal article" date="2024" name="Plant J.">
        <title>Genome sequences and population genomics reveal climatic adaptation and genomic divergence between two closely related sweetgum species.</title>
        <authorList>
            <person name="Xu W.Q."/>
            <person name="Ren C.Q."/>
            <person name="Zhang X.Y."/>
            <person name="Comes H.P."/>
            <person name="Liu X.H."/>
            <person name="Li Y.G."/>
            <person name="Kettle C.J."/>
            <person name="Jalonen R."/>
            <person name="Gaisberger H."/>
            <person name="Ma Y.Z."/>
            <person name="Qiu Y.X."/>
        </authorList>
    </citation>
    <scope>NUCLEOTIDE SEQUENCE [LARGE SCALE GENOMIC DNA]</scope>
    <source>
        <strain evidence="6">Hangzhou</strain>
    </source>
</reference>
<feature type="compositionally biased region" description="Low complexity" evidence="4">
    <location>
        <begin position="103"/>
        <end position="113"/>
    </location>
</feature>
<accession>A0AAP0REK3</accession>
<dbReference type="CDD" id="cd01167">
    <property type="entry name" value="bac_FRK"/>
    <property type="match status" value="1"/>
</dbReference>
<dbReference type="PANTHER" id="PTHR43085:SF2">
    <property type="entry name" value="FRUCTOKINASE-LIKE 2, CHLOROPLASTIC"/>
    <property type="match status" value="1"/>
</dbReference>
<dbReference type="Pfam" id="PF00294">
    <property type="entry name" value="PfkB"/>
    <property type="match status" value="1"/>
</dbReference>
<evidence type="ECO:0000256" key="4">
    <source>
        <dbReference type="SAM" id="MobiDB-lite"/>
    </source>
</evidence>
<protein>
    <recommendedName>
        <fullName evidence="5">Carbohydrate kinase PfkB domain-containing protein</fullName>
    </recommendedName>
</protein>
<feature type="region of interest" description="Disordered" evidence="4">
    <location>
        <begin position="57"/>
        <end position="166"/>
    </location>
</feature>
<evidence type="ECO:0000259" key="5">
    <source>
        <dbReference type="Pfam" id="PF00294"/>
    </source>
</evidence>
<dbReference type="InterPro" id="IPR029056">
    <property type="entry name" value="Ribokinase-like"/>
</dbReference>
<dbReference type="PANTHER" id="PTHR43085">
    <property type="entry name" value="HEXOKINASE FAMILY MEMBER"/>
    <property type="match status" value="1"/>
</dbReference>
<dbReference type="InterPro" id="IPR011611">
    <property type="entry name" value="PfkB_dom"/>
</dbReference>
<feature type="domain" description="Carbohydrate kinase PfkB" evidence="5">
    <location>
        <begin position="236"/>
        <end position="419"/>
    </location>
</feature>
<feature type="compositionally biased region" description="Basic residues" evidence="4">
    <location>
        <begin position="67"/>
        <end position="82"/>
    </location>
</feature>
<organism evidence="6 7">
    <name type="scientific">Liquidambar formosana</name>
    <name type="common">Formosan gum</name>
    <dbReference type="NCBI Taxonomy" id="63359"/>
    <lineage>
        <taxon>Eukaryota</taxon>
        <taxon>Viridiplantae</taxon>
        <taxon>Streptophyta</taxon>
        <taxon>Embryophyta</taxon>
        <taxon>Tracheophyta</taxon>
        <taxon>Spermatophyta</taxon>
        <taxon>Magnoliopsida</taxon>
        <taxon>eudicotyledons</taxon>
        <taxon>Gunneridae</taxon>
        <taxon>Pentapetalae</taxon>
        <taxon>Saxifragales</taxon>
        <taxon>Altingiaceae</taxon>
        <taxon>Liquidambar</taxon>
    </lineage>
</organism>
<keyword evidence="7" id="KW-1185">Reference proteome</keyword>
<dbReference type="GO" id="GO:0009658">
    <property type="term" value="P:chloroplast organization"/>
    <property type="evidence" value="ECO:0007669"/>
    <property type="project" value="TreeGrafter"/>
</dbReference>
<dbReference type="GO" id="GO:0042793">
    <property type="term" value="P:plastid transcription"/>
    <property type="evidence" value="ECO:0007669"/>
    <property type="project" value="TreeGrafter"/>
</dbReference>
<sequence>MASLSFTQFLSLPRWHSNWTFYPSLNFVQLQDFRLQNKWGLTAISKKKIVESLAQDATSEEEDVVKKTSRTSKRAPRRTRKKAISETPEDISESVVNSDVTTEDSITSSASSIDSRKTPRRTRRKAASTLTSVEEEKIEKKVRRRRKTKKVDDMEDQGSEGELNDHEGLIASVVDDSEEDLELQIDEGEDISFLYGWPPLVCCFGAAQHAFVPSGRPANRLIDYEIHERMKDALWSPEKYVRAPGGSSGSVAVALANLGGKVAFMGKLGDDDYGHTMLYYLNMNNVQTRSVRVDSKRTTAVSQMKIGKRGGLRMTCARPCAEDYLSKSEINIDVLKEAKMFYFNTSSLLDRNMRLTTLQAIKISKKLGGVIFYDLNLPLPLWQSVEETKMFLQQAWNLADVIEVTKQELEFLCGIKTTENFDTKDNDRSKFVHYKPEVVAPLWHENLKVLFRDKWDFKDTLLH</sequence>
<evidence type="ECO:0000313" key="6">
    <source>
        <dbReference type="EMBL" id="KAK9276104.1"/>
    </source>
</evidence>
<dbReference type="EMBL" id="JBBPBK010000010">
    <property type="protein sequence ID" value="KAK9276104.1"/>
    <property type="molecule type" value="Genomic_DNA"/>
</dbReference>
<evidence type="ECO:0000313" key="7">
    <source>
        <dbReference type="Proteomes" id="UP001415857"/>
    </source>
</evidence>
<gene>
    <name evidence="6" type="ORF">L1049_005635</name>
</gene>
<dbReference type="GO" id="GO:0042644">
    <property type="term" value="C:chloroplast nucleoid"/>
    <property type="evidence" value="ECO:0007669"/>
    <property type="project" value="TreeGrafter"/>
</dbReference>
<dbReference type="SUPFAM" id="SSF53613">
    <property type="entry name" value="Ribokinase-like"/>
    <property type="match status" value="1"/>
</dbReference>
<comment type="caution">
    <text evidence="6">The sequence shown here is derived from an EMBL/GenBank/DDBJ whole genome shotgun (WGS) entry which is preliminary data.</text>
</comment>
<keyword evidence="2" id="KW-0808">Transferase</keyword>